<dbReference type="InterPro" id="IPR011991">
    <property type="entry name" value="ArsR-like_HTH"/>
</dbReference>
<name>A0A9X3ZH14_9HYPH</name>
<evidence type="ECO:0000256" key="3">
    <source>
        <dbReference type="ARBA" id="ARBA00023125"/>
    </source>
</evidence>
<keyword evidence="2" id="KW-0805">Transcription regulation</keyword>
<dbReference type="Gene3D" id="1.10.10.10">
    <property type="entry name" value="Winged helix-like DNA-binding domain superfamily/Winged helix DNA-binding domain"/>
    <property type="match status" value="1"/>
</dbReference>
<dbReference type="InterPro" id="IPR005119">
    <property type="entry name" value="LysR_subst-bd"/>
</dbReference>
<dbReference type="InterPro" id="IPR058163">
    <property type="entry name" value="LysR-type_TF_proteobact-type"/>
</dbReference>
<reference evidence="6" key="1">
    <citation type="submission" date="2022-11" db="EMBL/GenBank/DDBJ databases">
        <title>Draft genome sequence of Hoeflea poritis E7-10 and Hoeflea prorocentri PM5-8, separated from scleractinian coral Porites lutea and marine dinoflagellate.</title>
        <authorList>
            <person name="Zhang G."/>
            <person name="Wei Q."/>
            <person name="Cai L."/>
        </authorList>
    </citation>
    <scope>NUCLEOTIDE SEQUENCE</scope>
    <source>
        <strain evidence="6">PM5-8</strain>
    </source>
</reference>
<sequence length="314" mass="34245">MSGISPANRKLSQNLVGLCAFDLVARHGNFTGAADALGMSQSAVSQRIKALEQELGVVLFTRIHRGVVLTNEGSRLLNVVGPAMRQMGNSVNALLERKSKPRVRLSADFAFSTFWLLPRLSQLRSELGEEIELQILASQIPPEDDGDDCDISIHVRPLSQMKGDDILLLQERVAAVCSPKFLAANGPITSSKDLLKTQLLSLSRPPSAQWQTWQGWFDALGIVGERSQNYVSFNNYDMVTQAAIAGDGVALGWLGLIDDVMRTGLLVQATDDVVDSFAGYIMSLDRPNSYSGPRRVYDWIAQRAGTKPSSAAKK</sequence>
<proteinExistence type="inferred from homology"/>
<comment type="caution">
    <text evidence="6">The sequence shown here is derived from an EMBL/GenBank/DDBJ whole genome shotgun (WGS) entry which is preliminary data.</text>
</comment>
<dbReference type="PROSITE" id="PS50931">
    <property type="entry name" value="HTH_LYSR"/>
    <property type="match status" value="1"/>
</dbReference>
<keyword evidence="4" id="KW-0804">Transcription</keyword>
<keyword evidence="7" id="KW-1185">Reference proteome</keyword>
<dbReference type="AlphaFoldDB" id="A0A9X3ZH14"/>
<evidence type="ECO:0000313" key="6">
    <source>
        <dbReference type="EMBL" id="MDA5398216.1"/>
    </source>
</evidence>
<dbReference type="InterPro" id="IPR036390">
    <property type="entry name" value="WH_DNA-bd_sf"/>
</dbReference>
<evidence type="ECO:0000313" key="7">
    <source>
        <dbReference type="Proteomes" id="UP001151234"/>
    </source>
</evidence>
<comment type="similarity">
    <text evidence="1">Belongs to the LysR transcriptional regulatory family.</text>
</comment>
<dbReference type="Pfam" id="PF03466">
    <property type="entry name" value="LysR_substrate"/>
    <property type="match status" value="1"/>
</dbReference>
<dbReference type="FunFam" id="1.10.10.10:FF:000001">
    <property type="entry name" value="LysR family transcriptional regulator"/>
    <property type="match status" value="1"/>
</dbReference>
<dbReference type="PANTHER" id="PTHR30537">
    <property type="entry name" value="HTH-TYPE TRANSCRIPTIONAL REGULATOR"/>
    <property type="match status" value="1"/>
</dbReference>
<dbReference type="GO" id="GO:0006351">
    <property type="term" value="P:DNA-templated transcription"/>
    <property type="evidence" value="ECO:0007669"/>
    <property type="project" value="TreeGrafter"/>
</dbReference>
<dbReference type="GO" id="GO:0043565">
    <property type="term" value="F:sequence-specific DNA binding"/>
    <property type="evidence" value="ECO:0007669"/>
    <property type="project" value="TreeGrafter"/>
</dbReference>
<dbReference type="GO" id="GO:0003700">
    <property type="term" value="F:DNA-binding transcription factor activity"/>
    <property type="evidence" value="ECO:0007669"/>
    <property type="project" value="InterPro"/>
</dbReference>
<dbReference type="SUPFAM" id="SSF46785">
    <property type="entry name" value="Winged helix' DNA-binding domain"/>
    <property type="match status" value="1"/>
</dbReference>
<dbReference type="CDD" id="cd00090">
    <property type="entry name" value="HTH_ARSR"/>
    <property type="match status" value="1"/>
</dbReference>
<evidence type="ECO:0000256" key="1">
    <source>
        <dbReference type="ARBA" id="ARBA00009437"/>
    </source>
</evidence>
<gene>
    <name evidence="6" type="ORF">OQ273_06470</name>
</gene>
<evidence type="ECO:0000259" key="5">
    <source>
        <dbReference type="PROSITE" id="PS50931"/>
    </source>
</evidence>
<dbReference type="InterPro" id="IPR036388">
    <property type="entry name" value="WH-like_DNA-bd_sf"/>
</dbReference>
<dbReference type="InterPro" id="IPR000847">
    <property type="entry name" value="LysR_HTH_N"/>
</dbReference>
<organism evidence="6 7">
    <name type="scientific">Hoeflea prorocentri</name>
    <dbReference type="NCBI Taxonomy" id="1922333"/>
    <lineage>
        <taxon>Bacteria</taxon>
        <taxon>Pseudomonadati</taxon>
        <taxon>Pseudomonadota</taxon>
        <taxon>Alphaproteobacteria</taxon>
        <taxon>Hyphomicrobiales</taxon>
        <taxon>Rhizobiaceae</taxon>
        <taxon>Hoeflea</taxon>
    </lineage>
</organism>
<dbReference type="Pfam" id="PF00126">
    <property type="entry name" value="HTH_1"/>
    <property type="match status" value="1"/>
</dbReference>
<dbReference type="Proteomes" id="UP001151234">
    <property type="component" value="Unassembled WGS sequence"/>
</dbReference>
<evidence type="ECO:0000256" key="2">
    <source>
        <dbReference type="ARBA" id="ARBA00023015"/>
    </source>
</evidence>
<dbReference type="PRINTS" id="PR00039">
    <property type="entry name" value="HTHLYSR"/>
</dbReference>
<dbReference type="SUPFAM" id="SSF53850">
    <property type="entry name" value="Periplasmic binding protein-like II"/>
    <property type="match status" value="1"/>
</dbReference>
<dbReference type="PANTHER" id="PTHR30537:SF26">
    <property type="entry name" value="GLYCINE CLEAVAGE SYSTEM TRANSCRIPTIONAL ACTIVATOR"/>
    <property type="match status" value="1"/>
</dbReference>
<protein>
    <submittedName>
        <fullName evidence="6">LysR family transcriptional regulator</fullName>
    </submittedName>
</protein>
<feature type="domain" description="HTH lysR-type" evidence="5">
    <location>
        <begin position="20"/>
        <end position="70"/>
    </location>
</feature>
<evidence type="ECO:0000256" key="4">
    <source>
        <dbReference type="ARBA" id="ARBA00023163"/>
    </source>
</evidence>
<dbReference type="Gene3D" id="3.40.190.10">
    <property type="entry name" value="Periplasmic binding protein-like II"/>
    <property type="match status" value="2"/>
</dbReference>
<dbReference type="RefSeq" id="WP_267989652.1">
    <property type="nucleotide sequence ID" value="NZ_JAPJZI010000001.1"/>
</dbReference>
<dbReference type="EMBL" id="JAPJZI010000001">
    <property type="protein sequence ID" value="MDA5398216.1"/>
    <property type="molecule type" value="Genomic_DNA"/>
</dbReference>
<keyword evidence="3" id="KW-0238">DNA-binding</keyword>
<accession>A0A9X3ZH14</accession>